<accession>A0A1K0JFR5</accession>
<dbReference type="Pfam" id="PF00107">
    <property type="entry name" value="ADH_zinc_N"/>
    <property type="match status" value="1"/>
</dbReference>
<dbReference type="InterPro" id="IPR013149">
    <property type="entry name" value="ADH-like_C"/>
</dbReference>
<dbReference type="PANTHER" id="PTHR43677">
    <property type="entry name" value="SHORT-CHAIN DEHYDROGENASE/REDUCTASE"/>
    <property type="match status" value="1"/>
</dbReference>
<keyword evidence="2" id="KW-0560">Oxidoreductase</keyword>
<dbReference type="EC" id="1.6.5.-" evidence="2"/>
<dbReference type="SMART" id="SM00829">
    <property type="entry name" value="PKS_ER"/>
    <property type="match status" value="1"/>
</dbReference>
<dbReference type="Gene3D" id="3.90.180.10">
    <property type="entry name" value="Medium-chain alcohol dehydrogenases, catalytic domain"/>
    <property type="match status" value="1"/>
</dbReference>
<reference evidence="2" key="1">
    <citation type="submission" date="2016-09" db="EMBL/GenBank/DDBJ databases">
        <authorList>
            <person name="Capua I."/>
            <person name="De Benedictis P."/>
            <person name="Joannis T."/>
            <person name="Lombin L.H."/>
            <person name="Cattoli G."/>
        </authorList>
    </citation>
    <scope>NUCLEOTIDE SEQUENCE</scope>
    <source>
        <strain evidence="2">B9</strain>
    </source>
</reference>
<evidence type="ECO:0000259" key="1">
    <source>
        <dbReference type="SMART" id="SM00829"/>
    </source>
</evidence>
<dbReference type="InterPro" id="IPR051397">
    <property type="entry name" value="Zn-ADH-like_protein"/>
</dbReference>
<dbReference type="NCBIfam" id="TIGR02823">
    <property type="entry name" value="oxido_YhdH"/>
    <property type="match status" value="1"/>
</dbReference>
<dbReference type="SUPFAM" id="SSF51735">
    <property type="entry name" value="NAD(P)-binding Rossmann-fold domains"/>
    <property type="match status" value="1"/>
</dbReference>
<feature type="domain" description="Enoyl reductase (ER)" evidence="1">
    <location>
        <begin position="20"/>
        <end position="326"/>
    </location>
</feature>
<dbReference type="Gene3D" id="3.40.50.720">
    <property type="entry name" value="NAD(P)-binding Rossmann-like Domain"/>
    <property type="match status" value="1"/>
</dbReference>
<dbReference type="EMBL" id="FMSH01000362">
    <property type="protein sequence ID" value="SCU83624.1"/>
    <property type="molecule type" value="Genomic_DNA"/>
</dbReference>
<organism evidence="2">
    <name type="scientific">Cupriavidus necator</name>
    <name type="common">Alcaligenes eutrophus</name>
    <name type="synonym">Ralstonia eutropha</name>
    <dbReference type="NCBI Taxonomy" id="106590"/>
    <lineage>
        <taxon>Bacteria</taxon>
        <taxon>Pseudomonadati</taxon>
        <taxon>Pseudomonadota</taxon>
        <taxon>Betaproteobacteria</taxon>
        <taxon>Burkholderiales</taxon>
        <taxon>Burkholderiaceae</taxon>
        <taxon>Cupriavidus</taxon>
    </lineage>
</organism>
<protein>
    <submittedName>
        <fullName evidence="2">Putative quinone oxidoreductase YhfP</fullName>
        <ecNumber evidence="2">1.6.5.-</ecNumber>
    </submittedName>
</protein>
<evidence type="ECO:0000313" key="2">
    <source>
        <dbReference type="EMBL" id="SCU83624.1"/>
    </source>
</evidence>
<dbReference type="SUPFAM" id="SSF50129">
    <property type="entry name" value="GroES-like"/>
    <property type="match status" value="1"/>
</dbReference>
<dbReference type="AlphaFoldDB" id="A0A1K0JFR5"/>
<dbReference type="Pfam" id="PF08240">
    <property type="entry name" value="ADH_N"/>
    <property type="match status" value="1"/>
</dbReference>
<dbReference type="CDD" id="cd05280">
    <property type="entry name" value="MDR_yhdh_yhfp"/>
    <property type="match status" value="1"/>
</dbReference>
<gene>
    <name evidence="2" type="primary">yhfP</name>
    <name evidence="2" type="ORF">CNECB9_4240006</name>
</gene>
<dbReference type="InterPro" id="IPR014188">
    <property type="entry name" value="Acrylyl-CoA_reductase_AcuI"/>
</dbReference>
<sequence length="330" mass="34929">MTRFLAYRLHARGTGARPDGRITELTFADLPPGEVLVRVAYSSVNYKDALAAAGRNSIIREYPRTGGIDLSGHVAASDDPRFREGDAVIVHGFGIGVEHDGGHAQFARVRADWVMPLPAGLTLLEASTLGVAGYTAALALHWMEHNGLAPEQGPVLVSGASGGVGSLAVDILSTRGYEVCAMTGKEGEHPYLRELGASSVTAPEVAAQGGKPLETARWAGAVDAVGGPVLAWMLRTMQPDGVIASFGNAAGPELEASVLPFILRGVRLLGINANSPMALRQRVWARLAAEYRPRKLATIGQVIGLQELPEAMDRMLSRGTRGRVVVRMAD</sequence>
<dbReference type="InterPro" id="IPR036291">
    <property type="entry name" value="NAD(P)-bd_dom_sf"/>
</dbReference>
<proteinExistence type="predicted"/>
<dbReference type="PANTHER" id="PTHR43677:SF1">
    <property type="entry name" value="ACRYLYL-COA REDUCTASE ACUI-RELATED"/>
    <property type="match status" value="1"/>
</dbReference>
<dbReference type="InterPro" id="IPR020843">
    <property type="entry name" value="ER"/>
</dbReference>
<dbReference type="InterPro" id="IPR013154">
    <property type="entry name" value="ADH-like_N"/>
</dbReference>
<dbReference type="GO" id="GO:0043957">
    <property type="term" value="F:acryloyl-CoA reductase (NADPH) activity"/>
    <property type="evidence" value="ECO:0007669"/>
    <property type="project" value="TreeGrafter"/>
</dbReference>
<name>A0A1K0JFR5_CUPNE</name>
<dbReference type="InterPro" id="IPR011032">
    <property type="entry name" value="GroES-like_sf"/>
</dbReference>
<dbReference type="RefSeq" id="WP_340527565.1">
    <property type="nucleotide sequence ID" value="NZ_FMSH01000362.1"/>
</dbReference>